<reference evidence="2" key="2">
    <citation type="journal article" date="2021" name="PeerJ">
        <title>Extensive microbial diversity within the chicken gut microbiome revealed by metagenomics and culture.</title>
        <authorList>
            <person name="Gilroy R."/>
            <person name="Ravi A."/>
            <person name="Getino M."/>
            <person name="Pursley I."/>
            <person name="Horton D.L."/>
            <person name="Alikhan N.F."/>
            <person name="Baker D."/>
            <person name="Gharbi K."/>
            <person name="Hall N."/>
            <person name="Watson M."/>
            <person name="Adriaenssens E.M."/>
            <person name="Foster-Nyarko E."/>
            <person name="Jarju S."/>
            <person name="Secka A."/>
            <person name="Antonio M."/>
            <person name="Oren A."/>
            <person name="Chaudhuri R.R."/>
            <person name="La Ragione R."/>
            <person name="Hildebrand F."/>
            <person name="Pallen M.J."/>
        </authorList>
    </citation>
    <scope>NUCLEOTIDE SEQUENCE</scope>
    <source>
        <strain evidence="2">11300</strain>
    </source>
</reference>
<dbReference type="EMBL" id="DVMO01000084">
    <property type="protein sequence ID" value="HIU27854.1"/>
    <property type="molecule type" value="Genomic_DNA"/>
</dbReference>
<name>A0A9D1I4J8_9FIRM</name>
<evidence type="ECO:0000259" key="1">
    <source>
        <dbReference type="Pfam" id="PF01636"/>
    </source>
</evidence>
<accession>A0A9D1I4J8</accession>
<dbReference type="Pfam" id="PF01636">
    <property type="entry name" value="APH"/>
    <property type="match status" value="1"/>
</dbReference>
<sequence>MAEQIRYDLSDLGTPLFSSRSSQVFQLRDPDKLLKLFRPEVDQHLIDNEEINTTETFEKGISAVECYGQARVACPDGLVRSGLIIKKIPGQTLIARAMKKPLTVFSASGTMADLHIAMHNTHTDKIRSYKELVRTSLDTVIMSFLTGEERAQILARLDALPDGDSVLHLDYHPDNIMSDGQNISVIDWMTSASGAPAADVAATLYLLNEGEMIPGLSPAVASVLEFLRKSICKSYLKKYKAISGMTDEEIRPWRLPFLIVRLSIWSIDSEIDDLRRKIREELAR</sequence>
<proteinExistence type="predicted"/>
<evidence type="ECO:0000313" key="2">
    <source>
        <dbReference type="EMBL" id="HIU27854.1"/>
    </source>
</evidence>
<reference evidence="2" key="1">
    <citation type="submission" date="2020-10" db="EMBL/GenBank/DDBJ databases">
        <authorList>
            <person name="Gilroy R."/>
        </authorList>
    </citation>
    <scope>NUCLEOTIDE SEQUENCE</scope>
    <source>
        <strain evidence="2">11300</strain>
    </source>
</reference>
<dbReference type="Proteomes" id="UP000824091">
    <property type="component" value="Unassembled WGS sequence"/>
</dbReference>
<comment type="caution">
    <text evidence="2">The sequence shown here is derived from an EMBL/GenBank/DDBJ whole genome shotgun (WGS) entry which is preliminary data.</text>
</comment>
<evidence type="ECO:0000313" key="3">
    <source>
        <dbReference type="Proteomes" id="UP000824091"/>
    </source>
</evidence>
<gene>
    <name evidence="2" type="ORF">IAD16_05700</name>
</gene>
<dbReference type="Gene3D" id="3.90.1200.10">
    <property type="match status" value="1"/>
</dbReference>
<dbReference type="InterPro" id="IPR002575">
    <property type="entry name" value="Aminoglycoside_PTrfase"/>
</dbReference>
<dbReference type="InterPro" id="IPR011009">
    <property type="entry name" value="Kinase-like_dom_sf"/>
</dbReference>
<protein>
    <submittedName>
        <fullName evidence="2">Phosphotransferase</fullName>
    </submittedName>
</protein>
<dbReference type="AlphaFoldDB" id="A0A9D1I4J8"/>
<dbReference type="SUPFAM" id="SSF56112">
    <property type="entry name" value="Protein kinase-like (PK-like)"/>
    <property type="match status" value="1"/>
</dbReference>
<organism evidence="2 3">
    <name type="scientific">Candidatus Fimisoma avicola</name>
    <dbReference type="NCBI Taxonomy" id="2840826"/>
    <lineage>
        <taxon>Bacteria</taxon>
        <taxon>Bacillati</taxon>
        <taxon>Bacillota</taxon>
        <taxon>Clostridia</taxon>
        <taxon>Eubacteriales</taxon>
        <taxon>Candidatus Fimisoma</taxon>
    </lineage>
</organism>
<feature type="domain" description="Aminoglycoside phosphotransferase" evidence="1">
    <location>
        <begin position="20"/>
        <end position="205"/>
    </location>
</feature>